<dbReference type="InterPro" id="IPR001179">
    <property type="entry name" value="PPIase_FKBP_dom"/>
</dbReference>
<evidence type="ECO:0000256" key="2">
    <source>
        <dbReference type="ARBA" id="ARBA00005464"/>
    </source>
</evidence>
<dbReference type="Gene3D" id="1.10.3120.10">
    <property type="entry name" value="Trigger factor, C-terminal domain"/>
    <property type="match status" value="1"/>
</dbReference>
<dbReference type="InterPro" id="IPR008881">
    <property type="entry name" value="Trigger_fac_ribosome-bd_bac"/>
</dbReference>
<accession>A0A7V5UEK9</accession>
<dbReference type="GO" id="GO:0003755">
    <property type="term" value="F:peptidyl-prolyl cis-trans isomerase activity"/>
    <property type="evidence" value="ECO:0007669"/>
    <property type="project" value="UniProtKB-UniRule"/>
</dbReference>
<dbReference type="SUPFAM" id="SSF54534">
    <property type="entry name" value="FKBP-like"/>
    <property type="match status" value="1"/>
</dbReference>
<dbReference type="GO" id="GO:0015031">
    <property type="term" value="P:protein transport"/>
    <property type="evidence" value="ECO:0007669"/>
    <property type="project" value="UniProtKB-UniRule"/>
</dbReference>
<evidence type="ECO:0000256" key="5">
    <source>
        <dbReference type="ARBA" id="ARBA00023110"/>
    </source>
</evidence>
<dbReference type="GO" id="GO:0051301">
    <property type="term" value="P:cell division"/>
    <property type="evidence" value="ECO:0007669"/>
    <property type="project" value="UniProtKB-KW"/>
</dbReference>
<reference evidence="13" key="1">
    <citation type="journal article" date="2020" name="mSystems">
        <title>Genome- and Community-Level Interaction Insights into Carbon Utilization and Element Cycling Functions of Hydrothermarchaeota in Hydrothermal Sediment.</title>
        <authorList>
            <person name="Zhou Z."/>
            <person name="Liu Y."/>
            <person name="Xu W."/>
            <person name="Pan J."/>
            <person name="Luo Z.H."/>
            <person name="Li M."/>
        </authorList>
    </citation>
    <scope>NUCLEOTIDE SEQUENCE [LARGE SCALE GENOMIC DNA]</scope>
    <source>
        <strain evidence="13">HyVt-527</strain>
    </source>
</reference>
<dbReference type="GO" id="GO:0006457">
    <property type="term" value="P:protein folding"/>
    <property type="evidence" value="ECO:0007669"/>
    <property type="project" value="UniProtKB-UniRule"/>
</dbReference>
<keyword evidence="5 9" id="KW-0697">Rotamase</keyword>
<comment type="domain">
    <text evidence="9">Consists of 3 domains; the N-terminus binds the ribosome, the middle domain has PPIase activity, while the C-terminus has intrinsic chaperone activity on its own.</text>
</comment>
<keyword evidence="9" id="KW-0131">Cell cycle</keyword>
<organism evidence="13">
    <name type="scientific">Caldithrix abyssi</name>
    <dbReference type="NCBI Taxonomy" id="187145"/>
    <lineage>
        <taxon>Bacteria</taxon>
        <taxon>Pseudomonadati</taxon>
        <taxon>Calditrichota</taxon>
        <taxon>Calditrichia</taxon>
        <taxon>Calditrichales</taxon>
        <taxon>Calditrichaceae</taxon>
        <taxon>Caldithrix</taxon>
    </lineage>
</organism>
<evidence type="ECO:0000256" key="4">
    <source>
        <dbReference type="ARBA" id="ARBA00016902"/>
    </source>
</evidence>
<dbReference type="AlphaFoldDB" id="A0A7V5UEK9"/>
<comment type="similarity">
    <text evidence="2 9">Belongs to the FKBP-type PPIase family. Tig subfamily.</text>
</comment>
<keyword evidence="6 9" id="KW-0143">Chaperone</keyword>
<dbReference type="InterPro" id="IPR027304">
    <property type="entry name" value="Trigger_fact/SurA_dom_sf"/>
</dbReference>
<evidence type="ECO:0000256" key="6">
    <source>
        <dbReference type="ARBA" id="ARBA00023186"/>
    </source>
</evidence>
<comment type="catalytic activity">
    <reaction evidence="1 9">
        <text>[protein]-peptidylproline (omega=180) = [protein]-peptidylproline (omega=0)</text>
        <dbReference type="Rhea" id="RHEA:16237"/>
        <dbReference type="Rhea" id="RHEA-COMP:10747"/>
        <dbReference type="Rhea" id="RHEA-COMP:10748"/>
        <dbReference type="ChEBI" id="CHEBI:83833"/>
        <dbReference type="ChEBI" id="CHEBI:83834"/>
        <dbReference type="EC" id="5.2.1.8"/>
    </reaction>
</comment>
<dbReference type="InterPro" id="IPR008880">
    <property type="entry name" value="Trigger_fac_C"/>
</dbReference>
<dbReference type="Gene3D" id="3.10.50.40">
    <property type="match status" value="1"/>
</dbReference>
<evidence type="ECO:0000256" key="1">
    <source>
        <dbReference type="ARBA" id="ARBA00000971"/>
    </source>
</evidence>
<keyword evidence="7 9" id="KW-0413">Isomerase</keyword>
<keyword evidence="9" id="KW-0963">Cytoplasm</keyword>
<dbReference type="InterPro" id="IPR046357">
    <property type="entry name" value="PPIase_dom_sf"/>
</dbReference>
<dbReference type="EMBL" id="DROD01000268">
    <property type="protein sequence ID" value="HHJ52334.1"/>
    <property type="molecule type" value="Genomic_DNA"/>
</dbReference>
<feature type="domain" description="PPIase FKBP-type" evidence="10">
    <location>
        <begin position="173"/>
        <end position="237"/>
    </location>
</feature>
<evidence type="ECO:0000259" key="12">
    <source>
        <dbReference type="Pfam" id="PF05698"/>
    </source>
</evidence>
<name>A0A7V5UEK9_CALAY</name>
<evidence type="ECO:0000256" key="9">
    <source>
        <dbReference type="HAMAP-Rule" id="MF_00303"/>
    </source>
</evidence>
<dbReference type="EC" id="5.2.1.8" evidence="3 9"/>
<sequence length="425" mass="49753">MEDSIRMVKTEVKKISSSKRELTITMEKDALEPIREKQAKRVQKEVQYPGFRKGKAPLNLIKRRYADAIEAYTLDMAMDQGLRQAAEENELVVLGTPEAKKIDFDENGNLVSVIEVETYPEIELKQYKGFEFTRDKYVITDKIVEETIERLLHERAEIHPVDGPVAEGHTAILDMQELDENEKPIKDKKYENISVHIGDGKFDPDLEKQIIGMKVDEEKIITKKYPDDFPQEEFAGKEEKYLIKVKNIEEEVLPELTDDLVKELDLNVETVEELRQLTRDNLEKNYQREAENRLVTDVYQKLIEENPFDLPQALIDNYLNHMVQDVKAKNPQLPEAEIRNYYQADAIYQMKVYYLRDAIAKAENMEVTEEDIQKFLEEIKDEKVRDLYKQNEQLLNSVKEDILGKKVFDFILENSKINDNEITLE</sequence>
<gene>
    <name evidence="9 13" type="primary">tig</name>
    <name evidence="13" type="ORF">ENJ89_03995</name>
</gene>
<proteinExistence type="inferred from homology"/>
<dbReference type="PIRSF" id="PIRSF003095">
    <property type="entry name" value="Trigger_factor"/>
    <property type="match status" value="1"/>
</dbReference>
<evidence type="ECO:0000313" key="13">
    <source>
        <dbReference type="EMBL" id="HHJ52334.1"/>
    </source>
</evidence>
<dbReference type="Pfam" id="PF00254">
    <property type="entry name" value="FKBP_C"/>
    <property type="match status" value="1"/>
</dbReference>
<dbReference type="NCBIfam" id="TIGR00115">
    <property type="entry name" value="tig"/>
    <property type="match status" value="1"/>
</dbReference>
<dbReference type="SUPFAM" id="SSF102735">
    <property type="entry name" value="Trigger factor ribosome-binding domain"/>
    <property type="match status" value="1"/>
</dbReference>
<evidence type="ECO:0000256" key="7">
    <source>
        <dbReference type="ARBA" id="ARBA00023235"/>
    </source>
</evidence>
<protein>
    <recommendedName>
        <fullName evidence="4 9">Trigger factor</fullName>
        <shortName evidence="9">TF</shortName>
        <ecNumber evidence="3 9">5.2.1.8</ecNumber>
    </recommendedName>
    <alternativeName>
        <fullName evidence="8 9">PPIase</fullName>
    </alternativeName>
</protein>
<dbReference type="Pfam" id="PF05697">
    <property type="entry name" value="Trigger_N"/>
    <property type="match status" value="1"/>
</dbReference>
<keyword evidence="9" id="KW-0132">Cell division</keyword>
<dbReference type="GO" id="GO:0005737">
    <property type="term" value="C:cytoplasm"/>
    <property type="evidence" value="ECO:0007669"/>
    <property type="project" value="UniProtKB-SubCell"/>
</dbReference>
<evidence type="ECO:0000259" key="10">
    <source>
        <dbReference type="Pfam" id="PF00254"/>
    </source>
</evidence>
<comment type="function">
    <text evidence="9">Involved in protein export. Acts as a chaperone by maintaining the newly synthesized protein in an open conformation. Functions as a peptidyl-prolyl cis-trans isomerase.</text>
</comment>
<dbReference type="Pfam" id="PF05698">
    <property type="entry name" value="Trigger_C"/>
    <property type="match status" value="1"/>
</dbReference>
<dbReference type="Proteomes" id="UP000886124">
    <property type="component" value="Unassembled WGS sequence"/>
</dbReference>
<dbReference type="InterPro" id="IPR005215">
    <property type="entry name" value="Trig_fac"/>
</dbReference>
<dbReference type="Gene3D" id="3.30.70.1050">
    <property type="entry name" value="Trigger factor ribosome-binding domain"/>
    <property type="match status" value="1"/>
</dbReference>
<evidence type="ECO:0000259" key="11">
    <source>
        <dbReference type="Pfam" id="PF05697"/>
    </source>
</evidence>
<comment type="subcellular location">
    <subcellularLocation>
        <location evidence="9">Cytoplasm</location>
    </subcellularLocation>
    <text evidence="9">About half TF is bound to the ribosome near the polypeptide exit tunnel while the other half is free in the cytoplasm.</text>
</comment>
<feature type="domain" description="Trigger factor C-terminal" evidence="12">
    <location>
        <begin position="270"/>
        <end position="413"/>
    </location>
</feature>
<dbReference type="HAMAP" id="MF_00303">
    <property type="entry name" value="Trigger_factor_Tig"/>
    <property type="match status" value="1"/>
</dbReference>
<evidence type="ECO:0000256" key="3">
    <source>
        <dbReference type="ARBA" id="ARBA00013194"/>
    </source>
</evidence>
<feature type="domain" description="Trigger factor ribosome-binding bacterial" evidence="11">
    <location>
        <begin position="9"/>
        <end position="151"/>
    </location>
</feature>
<dbReference type="InterPro" id="IPR036611">
    <property type="entry name" value="Trigger_fac_ribosome-bd_sf"/>
</dbReference>
<evidence type="ECO:0000256" key="8">
    <source>
        <dbReference type="ARBA" id="ARBA00029986"/>
    </source>
</evidence>
<comment type="caution">
    <text evidence="13">The sequence shown here is derived from an EMBL/GenBank/DDBJ whole genome shotgun (WGS) entry which is preliminary data.</text>
</comment>
<dbReference type="InterPro" id="IPR037041">
    <property type="entry name" value="Trigger_fac_C_sf"/>
</dbReference>
<dbReference type="SUPFAM" id="SSF109998">
    <property type="entry name" value="Triger factor/SurA peptide-binding domain-like"/>
    <property type="match status" value="1"/>
</dbReference>